<dbReference type="PROSITE" id="PS50184">
    <property type="entry name" value="VWFC_2"/>
    <property type="match status" value="3"/>
</dbReference>
<dbReference type="GO" id="GO:0036122">
    <property type="term" value="F:BMP binding"/>
    <property type="evidence" value="ECO:0007669"/>
    <property type="project" value="TreeGrafter"/>
</dbReference>
<evidence type="ECO:0000313" key="2">
    <source>
        <dbReference type="EMBL" id="CAE1309807.1"/>
    </source>
</evidence>
<comment type="caution">
    <text evidence="2">The sequence shown here is derived from an EMBL/GenBank/DDBJ whole genome shotgun (WGS) entry which is preliminary data.</text>
</comment>
<organism evidence="2 3">
    <name type="scientific">Acanthosepion pharaonis</name>
    <name type="common">Pharaoh cuttlefish</name>
    <name type="synonym">Sepia pharaonis</name>
    <dbReference type="NCBI Taxonomy" id="158019"/>
    <lineage>
        <taxon>Eukaryota</taxon>
        <taxon>Metazoa</taxon>
        <taxon>Spiralia</taxon>
        <taxon>Lophotrochozoa</taxon>
        <taxon>Mollusca</taxon>
        <taxon>Cephalopoda</taxon>
        <taxon>Coleoidea</taxon>
        <taxon>Decapodiformes</taxon>
        <taxon>Sepiida</taxon>
        <taxon>Sepiina</taxon>
        <taxon>Sepiidae</taxon>
        <taxon>Acanthosepion</taxon>
    </lineage>
</organism>
<name>A0A812DSL9_ACAPH</name>
<evidence type="ECO:0000313" key="3">
    <source>
        <dbReference type="Proteomes" id="UP000597762"/>
    </source>
</evidence>
<accession>A0A812DSL9</accession>
<keyword evidence="3" id="KW-1185">Reference proteome</keyword>
<feature type="domain" description="VWFC" evidence="1">
    <location>
        <begin position="12"/>
        <end position="79"/>
    </location>
</feature>
<dbReference type="Gene3D" id="2.10.70.10">
    <property type="entry name" value="Complement Module, domain 1"/>
    <property type="match status" value="1"/>
</dbReference>
<dbReference type="InterPro" id="IPR001007">
    <property type="entry name" value="VWF_dom"/>
</dbReference>
<dbReference type="OrthoDB" id="8173378at2759"/>
<dbReference type="SMART" id="SM00214">
    <property type="entry name" value="VWC"/>
    <property type="match status" value="3"/>
</dbReference>
<dbReference type="Proteomes" id="UP000597762">
    <property type="component" value="Unassembled WGS sequence"/>
</dbReference>
<dbReference type="PANTHER" id="PTHR46303:SF1">
    <property type="entry name" value="VWFC DOMAIN-CONTAINING PROTEIN"/>
    <property type="match status" value="1"/>
</dbReference>
<proteinExistence type="predicted"/>
<dbReference type="GO" id="GO:0005615">
    <property type="term" value="C:extracellular space"/>
    <property type="evidence" value="ECO:0007669"/>
    <property type="project" value="TreeGrafter"/>
</dbReference>
<reference evidence="2" key="1">
    <citation type="submission" date="2021-01" db="EMBL/GenBank/DDBJ databases">
        <authorList>
            <person name="Li R."/>
            <person name="Bekaert M."/>
        </authorList>
    </citation>
    <scope>NUCLEOTIDE SEQUENCE</scope>
    <source>
        <strain evidence="2">Farmed</strain>
    </source>
</reference>
<gene>
    <name evidence="2" type="ORF">SPHA_61459</name>
</gene>
<feature type="domain" description="VWFC" evidence="1">
    <location>
        <begin position="180"/>
        <end position="245"/>
    </location>
</feature>
<dbReference type="SUPFAM" id="SSF57603">
    <property type="entry name" value="FnI-like domain"/>
    <property type="match status" value="3"/>
</dbReference>
<dbReference type="InterPro" id="IPR045717">
    <property type="entry name" value="CHRDL1/2"/>
</dbReference>
<dbReference type="PANTHER" id="PTHR46303">
    <property type="entry name" value="VWFC DOMAIN-CONTAINING PROTEIN"/>
    <property type="match status" value="1"/>
</dbReference>
<dbReference type="Pfam" id="PF00093">
    <property type="entry name" value="VWC"/>
    <property type="match status" value="2"/>
</dbReference>
<evidence type="ECO:0000259" key="1">
    <source>
        <dbReference type="PROSITE" id="PS50184"/>
    </source>
</evidence>
<protein>
    <submittedName>
        <fullName evidence="2">CHRDL2</fullName>
    </submittedName>
</protein>
<dbReference type="PROSITE" id="PS01208">
    <property type="entry name" value="VWFC_1"/>
    <property type="match status" value="2"/>
</dbReference>
<feature type="domain" description="VWFC" evidence="1">
    <location>
        <begin position="94"/>
        <end position="159"/>
    </location>
</feature>
<dbReference type="EMBL" id="CAHIKZ030004353">
    <property type="protein sequence ID" value="CAE1309807.1"/>
    <property type="molecule type" value="Genomic_DNA"/>
</dbReference>
<dbReference type="Pfam" id="PF23334">
    <property type="entry name" value="VWC2L_2nd"/>
    <property type="match status" value="1"/>
</dbReference>
<dbReference type="Gene3D" id="6.20.200.20">
    <property type="match status" value="1"/>
</dbReference>
<dbReference type="GO" id="GO:0030154">
    <property type="term" value="P:cell differentiation"/>
    <property type="evidence" value="ECO:0007669"/>
    <property type="project" value="TreeGrafter"/>
</dbReference>
<dbReference type="GO" id="GO:0030514">
    <property type="term" value="P:negative regulation of BMP signaling pathway"/>
    <property type="evidence" value="ECO:0007669"/>
    <property type="project" value="TreeGrafter"/>
</dbReference>
<sequence>MTKNVKQKDAPEVCTLNDQQYPVGATWHPVLAPFGAMPCANCTCLPNAIVHCVHLTQDCPEPKCDAPKILPNRCCPECEVLTKENSTKTKKLGCTFYGRNYEHGAIFTSNKTALKPTRSNQCVTCICSNGRILCHLKTCETIKCKKTLKLNDECCPICPDEPSTVTQRSPTTDEPDFAPHSCITVDAVHKNGTTWHPVLTPFGPLLCVLCTCINSQTLCNKIECPKISNCARPRKVDGQCCPVCKNKICKGKKCWRNRNKQTSTSLPMITQQPSSTTTDPTRIFHNLCMPKGTDRIVYMSNDTAFLMLAFHHVKKSKVNVLRWDVPKKGRLSNLTVENMNAKEFRSRTKSTNILGATNKKRFLNKFWKKVKKQMKRCRKSCRQKRILKLIKQLRLKKIRFTENCKE</sequence>
<dbReference type="AlphaFoldDB" id="A0A812DSL9"/>